<dbReference type="SUPFAM" id="SSF53335">
    <property type="entry name" value="S-adenosyl-L-methionine-dependent methyltransferases"/>
    <property type="match status" value="1"/>
</dbReference>
<organism evidence="8 9">
    <name type="scientific">Heyndrickxia coagulans</name>
    <name type="common">Weizmannia coagulans</name>
    <dbReference type="NCBI Taxonomy" id="1398"/>
    <lineage>
        <taxon>Bacteria</taxon>
        <taxon>Bacillati</taxon>
        <taxon>Bacillota</taxon>
        <taxon>Bacilli</taxon>
        <taxon>Bacillales</taxon>
        <taxon>Bacillaceae</taxon>
        <taxon>Heyndrickxia</taxon>
    </lineage>
</organism>
<reference evidence="9" key="1">
    <citation type="submission" date="2015-01" db="EMBL/GenBank/DDBJ databases">
        <title>Comparative genome analysis of Bacillus coagulans HM-08, Clostridium butyricum HM-68, Bacillus subtilis HM-66 and Bacillus paralicheniformis BL-09.</title>
        <authorList>
            <person name="Zhang H."/>
        </authorList>
    </citation>
    <scope>NUCLEOTIDE SEQUENCE [LARGE SCALE GENOMIC DNA]</scope>
    <source>
        <strain evidence="9">HM-08</strain>
    </source>
</reference>
<evidence type="ECO:0000256" key="2">
    <source>
        <dbReference type="ARBA" id="ARBA00022603"/>
    </source>
</evidence>
<comment type="similarity">
    <text evidence="1">Belongs to the N(4)/N(6)-methyltransferase family.</text>
</comment>
<dbReference type="REBASE" id="103066">
    <property type="entry name" value="M.BcoHM08ORF4600P"/>
</dbReference>
<gene>
    <name evidence="8" type="ORF">SB48_HM08orf04600</name>
</gene>
<evidence type="ECO:0000256" key="5">
    <source>
        <dbReference type="ARBA" id="ARBA00022747"/>
    </source>
</evidence>
<feature type="domain" description="DNA methylase N-4/N-6" evidence="6">
    <location>
        <begin position="120"/>
        <end position="462"/>
    </location>
</feature>
<feature type="domain" description="Type III R-M EcoP15I C-terminal" evidence="7">
    <location>
        <begin position="546"/>
        <end position="642"/>
    </location>
</feature>
<dbReference type="Proteomes" id="UP000032024">
    <property type="component" value="Chromosome"/>
</dbReference>
<dbReference type="Pfam" id="PF18273">
    <property type="entry name" value="T3RM_EcoP15I_C"/>
    <property type="match status" value="1"/>
</dbReference>
<dbReference type="InterPro" id="IPR002941">
    <property type="entry name" value="DNA_methylase_N4/N6"/>
</dbReference>
<dbReference type="GO" id="GO:0032259">
    <property type="term" value="P:methylation"/>
    <property type="evidence" value="ECO:0007669"/>
    <property type="project" value="UniProtKB-KW"/>
</dbReference>
<dbReference type="EMBL" id="CP010525">
    <property type="protein sequence ID" value="AJO23674.1"/>
    <property type="molecule type" value="Genomic_DNA"/>
</dbReference>
<evidence type="ECO:0000313" key="9">
    <source>
        <dbReference type="Proteomes" id="UP000032024"/>
    </source>
</evidence>
<dbReference type="GO" id="GO:0003677">
    <property type="term" value="F:DNA binding"/>
    <property type="evidence" value="ECO:0007669"/>
    <property type="project" value="InterPro"/>
</dbReference>
<dbReference type="PIRSF" id="PIRSF015855">
    <property type="entry name" value="TypeIII_Mtase_mKpnI"/>
    <property type="match status" value="1"/>
</dbReference>
<sequence>MITMIKDIMNANDSATPNSREMAVLKENFPSCFKADGSFDIERFKEFLSDKIAVTGEGYELKFLGKNYARLLASIDTTTVVVPDEEHNSKPENMNSENIYISGDNLDGLKHLLKSYSRQVKCIYIDPPYNTGTDGFVYNDQFNFTVEELSEKLSISEEQAQRILDLTKRGSASHSAWLMFMYPRLLLARDLLKDNGVIYISIDDNECHNLKLLCDDVFGEENFVGNFVINSTPNARDYGHIGKMHEYCLFYVKNNEETETNMLPDTDKNFKYIDDKGGFNIHPLYNSNEAFHKGNRPNLFYPFYLYLDEPCEDGFFKIGLEERDNSIEIYPPKSLRNNVQFVWRWGKEKARRYMNQEIIGYRTNSDEYRIVQKMRHNEKLIRSILSDTKYSSRRGTAEVEELLGGKIFSFPKPLSLISDLIKVGMNEDDIIVDFFSGSATTAHSVMQLNAEDSGRRKFIMVQIPEPVLPNSDAEKAGYKTIDEIGMERIRRAATEIKEDYPDTTADLGFKHYTLVEPEQNTLDKLEKFDPTENKLFADKDILSDFGKPTVLATWLVRDGYGLTADAEELNFAGYNGYYIGKHLYLIDPELSNKAIEAIVVKYETDGSFNPENVVLFGYSFTWTEMEALKINLKRLKDTEKNLRINFDIRY</sequence>
<dbReference type="PROSITE" id="PS00092">
    <property type="entry name" value="N6_MTASE"/>
    <property type="match status" value="1"/>
</dbReference>
<evidence type="ECO:0000259" key="7">
    <source>
        <dbReference type="Pfam" id="PF18273"/>
    </source>
</evidence>
<dbReference type="Pfam" id="PF01555">
    <property type="entry name" value="N6_N4_Mtase"/>
    <property type="match status" value="1"/>
</dbReference>
<keyword evidence="4" id="KW-0949">S-adenosyl-L-methionine</keyword>
<dbReference type="PRINTS" id="PR00506">
    <property type="entry name" value="D21N6MTFRASE"/>
</dbReference>
<keyword evidence="9" id="KW-1185">Reference proteome</keyword>
<protein>
    <submittedName>
        <fullName evidence="8">Uncharacterized protein</fullName>
    </submittedName>
</protein>
<evidence type="ECO:0000259" key="6">
    <source>
        <dbReference type="Pfam" id="PF01555"/>
    </source>
</evidence>
<proteinExistence type="inferred from homology"/>
<dbReference type="InterPro" id="IPR041405">
    <property type="entry name" value="T3RM_EcoP15I_C"/>
</dbReference>
<evidence type="ECO:0000256" key="4">
    <source>
        <dbReference type="ARBA" id="ARBA00022691"/>
    </source>
</evidence>
<dbReference type="InterPro" id="IPR029063">
    <property type="entry name" value="SAM-dependent_MTases_sf"/>
</dbReference>
<dbReference type="AlphaFoldDB" id="A0AAN0T876"/>
<dbReference type="InterPro" id="IPR002052">
    <property type="entry name" value="DNA_methylase_N6_adenine_CS"/>
</dbReference>
<keyword evidence="5" id="KW-0680">Restriction system</keyword>
<dbReference type="GO" id="GO:0009307">
    <property type="term" value="P:DNA restriction-modification system"/>
    <property type="evidence" value="ECO:0007669"/>
    <property type="project" value="UniProtKB-KW"/>
</dbReference>
<dbReference type="InterPro" id="IPR002295">
    <property type="entry name" value="N4/N6-MTase_EcoPI_Mod-like"/>
</dbReference>
<accession>A0AAN0T876</accession>
<dbReference type="GO" id="GO:0008170">
    <property type="term" value="F:N-methyltransferase activity"/>
    <property type="evidence" value="ECO:0007669"/>
    <property type="project" value="InterPro"/>
</dbReference>
<evidence type="ECO:0000256" key="1">
    <source>
        <dbReference type="ARBA" id="ARBA00006594"/>
    </source>
</evidence>
<keyword evidence="3" id="KW-0808">Transferase</keyword>
<keyword evidence="2" id="KW-0489">Methyltransferase</keyword>
<evidence type="ECO:0000313" key="8">
    <source>
        <dbReference type="EMBL" id="AJO23674.1"/>
    </source>
</evidence>
<dbReference type="Gene3D" id="3.40.50.150">
    <property type="entry name" value="Vaccinia Virus protein VP39"/>
    <property type="match status" value="1"/>
</dbReference>
<evidence type="ECO:0000256" key="3">
    <source>
        <dbReference type="ARBA" id="ARBA00022679"/>
    </source>
</evidence>
<name>A0AAN0T876_HEYCO</name>